<dbReference type="SUPFAM" id="SSF52540">
    <property type="entry name" value="P-loop containing nucleoside triphosphate hydrolases"/>
    <property type="match status" value="1"/>
</dbReference>
<dbReference type="InterPro" id="IPR027417">
    <property type="entry name" value="P-loop_NTPase"/>
</dbReference>
<dbReference type="Gene3D" id="3.40.50.300">
    <property type="entry name" value="P-loop containing nucleotide triphosphate hydrolases"/>
    <property type="match status" value="2"/>
</dbReference>
<evidence type="ECO:0000313" key="3">
    <source>
        <dbReference type="EMBL" id="WED55005.1"/>
    </source>
</evidence>
<keyword evidence="4" id="KW-1185">Reference proteome</keyword>
<keyword evidence="1" id="KW-0175">Coiled coil</keyword>
<sequence>MQILNVVLYSRKGKNRIISFRAGQVNLITGGSGTGKSALIDIIEYCLGRNNCNVPEGVIKDNVQWFALRIIIGNEQVFIARENPINQNTSSNIYIETGDTVEIPSQIITHNSNVDSLVEFLTQKMGISENLHTPPKGQTREPLEANIKHALFFCFQQQDEIASKRILFHRQTDGFIMQSIRDTLPYFLGAIQEDRLQLERELTYIKRKYKKAKRELNDIENIVGETAIKATSLLSEAEKVGIVELDTPPLEIQKVIEELKEILMWSPEDPAFPEAEKLSEYQEELKQTQQNYNDKIEQLKAAQTFISEANEYQNELDHQRLRLESIGLYKVVEDDFTKCPLCSHRLEDSIPTIREINSSLRRISSNLETTSKNRPRLKEYVDGLQREKENLYEEMKQKKKQIDGYYEENKAALEHRDLNVRRARVVGRISLWLESVNMSDNTEKLREEVEKYAENIKSLEEQLNLEDVEEKLNSILNRIGYKMTKLVEKLKLEHSHFPVRLDIKNLTTVVDTNQIPIPLYRMGSGENWVGYHLIAHLALHSYFIENSRPVPHFLILDQPTQVYYPRDEDTSLQGSIDSLKDEDREAVKRMFDLIFEVVKELHPRLQVIITDHADIADEDFQSAVVEKWRDDNALIPNNWLT</sequence>
<accession>A0ABY8AYW2</accession>
<evidence type="ECO:0000259" key="2">
    <source>
        <dbReference type="Pfam" id="PF13476"/>
    </source>
</evidence>
<protein>
    <submittedName>
        <fullName evidence="3">DUF3732 domain-containing protein</fullName>
    </submittedName>
</protein>
<dbReference type="InterPro" id="IPR022205">
    <property type="entry name" value="DUF3732"/>
</dbReference>
<gene>
    <name evidence="3" type="ORF">OE059_13395</name>
</gene>
<dbReference type="EMBL" id="CP109617">
    <property type="protein sequence ID" value="WED55005.1"/>
    <property type="molecule type" value="Genomic_DNA"/>
</dbReference>
<proteinExistence type="predicted"/>
<evidence type="ECO:0000313" key="4">
    <source>
        <dbReference type="Proteomes" id="UP001219957"/>
    </source>
</evidence>
<feature type="coiled-coil region" evidence="1">
    <location>
        <begin position="275"/>
        <end position="302"/>
    </location>
</feature>
<dbReference type="Pfam" id="PF13476">
    <property type="entry name" value="AAA_23"/>
    <property type="match status" value="1"/>
</dbReference>
<feature type="coiled-coil region" evidence="1">
    <location>
        <begin position="374"/>
        <end position="408"/>
    </location>
</feature>
<dbReference type="Proteomes" id="UP001219957">
    <property type="component" value="Chromosome"/>
</dbReference>
<reference evidence="3 4" key="1">
    <citation type="submission" date="2022-10" db="EMBL/GenBank/DDBJ databases">
        <title>Complete genome sequence of Exiguobacterium profundum TSS-3 isolated from an extremely saline-alkaline spring located in Ixtapa, Chiapas-Mexico.</title>
        <authorList>
            <person name="Rincon-Rosales R."/>
            <person name="Rogel M.A."/>
            <person name="Rincon-Molina C.I."/>
            <person name="Guerrero G."/>
            <person name="Manzano-Gomez L.A."/>
            <person name="Lopez-Lopez A."/>
            <person name="Rincon Molina F.A."/>
            <person name="Martinez-Romero E."/>
        </authorList>
    </citation>
    <scope>NUCLEOTIDE SEQUENCE [LARGE SCALE GENOMIC DNA]</scope>
    <source>
        <strain evidence="3 4">TSS-3</strain>
    </source>
</reference>
<dbReference type="RefSeq" id="WP_270813445.1">
    <property type="nucleotide sequence ID" value="NZ_CP109617.1"/>
</dbReference>
<name>A0ABY8AYW2_9BACL</name>
<dbReference type="InterPro" id="IPR038729">
    <property type="entry name" value="Rad50/SbcC_AAA"/>
</dbReference>
<feature type="domain" description="Rad50/SbcC-type AAA" evidence="2">
    <location>
        <begin position="5"/>
        <end position="300"/>
    </location>
</feature>
<feature type="coiled-coil region" evidence="1">
    <location>
        <begin position="195"/>
        <end position="222"/>
    </location>
</feature>
<organism evidence="3 4">
    <name type="scientific">Exiguobacterium profundum</name>
    <dbReference type="NCBI Taxonomy" id="307643"/>
    <lineage>
        <taxon>Bacteria</taxon>
        <taxon>Bacillati</taxon>
        <taxon>Bacillota</taxon>
        <taxon>Bacilli</taxon>
        <taxon>Bacillales</taxon>
        <taxon>Bacillales Family XII. Incertae Sedis</taxon>
        <taxon>Exiguobacterium</taxon>
    </lineage>
</organism>
<dbReference type="Pfam" id="PF12532">
    <property type="entry name" value="DUF3732"/>
    <property type="match status" value="1"/>
</dbReference>
<evidence type="ECO:0000256" key="1">
    <source>
        <dbReference type="SAM" id="Coils"/>
    </source>
</evidence>
<feature type="coiled-coil region" evidence="1">
    <location>
        <begin position="435"/>
        <end position="469"/>
    </location>
</feature>